<reference evidence="2 3" key="1">
    <citation type="submission" date="2018-05" db="EMBL/GenBank/DDBJ databases">
        <title>Genomic Encyclopedia of Type Strains, Phase IV (KMG-IV): sequencing the most valuable type-strain genomes for metagenomic binning, comparative biology and taxonomic classification.</title>
        <authorList>
            <person name="Goeker M."/>
        </authorList>
    </citation>
    <scope>NUCLEOTIDE SEQUENCE [LARGE SCALE GENOMIC DNA]</scope>
    <source>
        <strain evidence="2 3">DSM 44717</strain>
    </source>
</reference>
<proteinExistence type="predicted"/>
<evidence type="ECO:0000313" key="3">
    <source>
        <dbReference type="Proteomes" id="UP000246410"/>
    </source>
</evidence>
<accession>A0A317N872</accession>
<keyword evidence="1" id="KW-0472">Membrane</keyword>
<protein>
    <submittedName>
        <fullName evidence="2">Uncharacterized protein</fullName>
    </submittedName>
</protein>
<feature type="transmembrane region" description="Helical" evidence="1">
    <location>
        <begin position="44"/>
        <end position="64"/>
    </location>
</feature>
<feature type="transmembrane region" description="Helical" evidence="1">
    <location>
        <begin position="117"/>
        <end position="134"/>
    </location>
</feature>
<evidence type="ECO:0000256" key="1">
    <source>
        <dbReference type="SAM" id="Phobius"/>
    </source>
</evidence>
<sequence>MTARTERMSLRRGSFPDVVVHRWPSLLALGLVLLIWPTGAENTVRVLAEVLVVLPLIYLVTAALGRPDRTWVVFGVLTVLFGALAAQDVVPTTAGLSVVAVLAVAVAARTGRVDRAFLLQVAGFVLFSTIAVLAQQVGLGWARVLVAAGWFAHGLWDYEHRHAHRTVARTFAEFCGLIDVIVGAAVLLVP</sequence>
<comment type="caution">
    <text evidence="2">The sequence shown here is derived from an EMBL/GenBank/DDBJ whole genome shotgun (WGS) entry which is preliminary data.</text>
</comment>
<gene>
    <name evidence="2" type="ORF">DFR69_11192</name>
</gene>
<keyword evidence="1" id="KW-1133">Transmembrane helix</keyword>
<evidence type="ECO:0000313" key="2">
    <source>
        <dbReference type="EMBL" id="PWV71103.1"/>
    </source>
</evidence>
<organism evidence="2 3">
    <name type="scientific">Nocardia neocaledoniensis</name>
    <dbReference type="NCBI Taxonomy" id="236511"/>
    <lineage>
        <taxon>Bacteria</taxon>
        <taxon>Bacillati</taxon>
        <taxon>Actinomycetota</taxon>
        <taxon>Actinomycetes</taxon>
        <taxon>Mycobacteriales</taxon>
        <taxon>Nocardiaceae</taxon>
        <taxon>Nocardia</taxon>
    </lineage>
</organism>
<keyword evidence="3" id="KW-1185">Reference proteome</keyword>
<keyword evidence="1" id="KW-0812">Transmembrane</keyword>
<dbReference type="Proteomes" id="UP000246410">
    <property type="component" value="Unassembled WGS sequence"/>
</dbReference>
<feature type="transmembrane region" description="Helical" evidence="1">
    <location>
        <begin position="20"/>
        <end position="38"/>
    </location>
</feature>
<dbReference type="AlphaFoldDB" id="A0A317N872"/>
<feature type="transmembrane region" description="Helical" evidence="1">
    <location>
        <begin position="93"/>
        <end position="110"/>
    </location>
</feature>
<feature type="transmembrane region" description="Helical" evidence="1">
    <location>
        <begin position="71"/>
        <end position="87"/>
    </location>
</feature>
<name>A0A317N872_9NOCA</name>
<dbReference type="EMBL" id="QGTL01000011">
    <property type="protein sequence ID" value="PWV71103.1"/>
    <property type="molecule type" value="Genomic_DNA"/>
</dbReference>
<dbReference type="RefSeq" id="WP_146229425.1">
    <property type="nucleotide sequence ID" value="NZ_QGTL01000011.1"/>
</dbReference>
<feature type="transmembrane region" description="Helical" evidence="1">
    <location>
        <begin position="170"/>
        <end position="189"/>
    </location>
</feature>